<name>A0A9R1XF41_LACSA</name>
<dbReference type="EMBL" id="NBSK02000004">
    <property type="protein sequence ID" value="KAJ0210531.1"/>
    <property type="molecule type" value="Genomic_DNA"/>
</dbReference>
<evidence type="ECO:0000313" key="2">
    <source>
        <dbReference type="EMBL" id="KAJ0210531.1"/>
    </source>
</evidence>
<reference evidence="2 3" key="1">
    <citation type="journal article" date="2017" name="Nat. Commun.">
        <title>Genome assembly with in vitro proximity ligation data and whole-genome triplication in lettuce.</title>
        <authorList>
            <person name="Reyes-Chin-Wo S."/>
            <person name="Wang Z."/>
            <person name="Yang X."/>
            <person name="Kozik A."/>
            <person name="Arikit S."/>
            <person name="Song C."/>
            <person name="Xia L."/>
            <person name="Froenicke L."/>
            <person name="Lavelle D.O."/>
            <person name="Truco M.J."/>
            <person name="Xia R."/>
            <person name="Zhu S."/>
            <person name="Xu C."/>
            <person name="Xu H."/>
            <person name="Xu X."/>
            <person name="Cox K."/>
            <person name="Korf I."/>
            <person name="Meyers B.C."/>
            <person name="Michelmore R.W."/>
        </authorList>
    </citation>
    <scope>NUCLEOTIDE SEQUENCE [LARGE SCALE GENOMIC DNA]</scope>
    <source>
        <strain evidence="3">cv. Salinas</strain>
        <tissue evidence="2">Seedlings</tissue>
    </source>
</reference>
<feature type="region of interest" description="Disordered" evidence="1">
    <location>
        <begin position="43"/>
        <end position="68"/>
    </location>
</feature>
<evidence type="ECO:0000256" key="1">
    <source>
        <dbReference type="SAM" id="MobiDB-lite"/>
    </source>
</evidence>
<dbReference type="PANTHER" id="PTHR48475">
    <property type="entry name" value="RIBONUCLEASE H"/>
    <property type="match status" value="1"/>
</dbReference>
<evidence type="ECO:0000313" key="3">
    <source>
        <dbReference type="Proteomes" id="UP000235145"/>
    </source>
</evidence>
<keyword evidence="3" id="KW-1185">Reference proteome</keyword>
<evidence type="ECO:0008006" key="4">
    <source>
        <dbReference type="Google" id="ProtNLM"/>
    </source>
</evidence>
<proteinExistence type="predicted"/>
<comment type="caution">
    <text evidence="2">The sequence shown here is derived from an EMBL/GenBank/DDBJ whole genome shotgun (WGS) entry which is preliminary data.</text>
</comment>
<accession>A0A9R1XF41</accession>
<protein>
    <recommendedName>
        <fullName evidence="4">Reverse transcriptase RNase H-like domain-containing protein</fullName>
    </recommendedName>
</protein>
<organism evidence="2 3">
    <name type="scientific">Lactuca sativa</name>
    <name type="common">Garden lettuce</name>
    <dbReference type="NCBI Taxonomy" id="4236"/>
    <lineage>
        <taxon>Eukaryota</taxon>
        <taxon>Viridiplantae</taxon>
        <taxon>Streptophyta</taxon>
        <taxon>Embryophyta</taxon>
        <taxon>Tracheophyta</taxon>
        <taxon>Spermatophyta</taxon>
        <taxon>Magnoliopsida</taxon>
        <taxon>eudicotyledons</taxon>
        <taxon>Gunneridae</taxon>
        <taxon>Pentapetalae</taxon>
        <taxon>asterids</taxon>
        <taxon>campanulids</taxon>
        <taxon>Asterales</taxon>
        <taxon>Asteraceae</taxon>
        <taxon>Cichorioideae</taxon>
        <taxon>Cichorieae</taxon>
        <taxon>Lactucinae</taxon>
        <taxon>Lactuca</taxon>
    </lineage>
</organism>
<dbReference type="Proteomes" id="UP000235145">
    <property type="component" value="Unassembled WGS sequence"/>
</dbReference>
<gene>
    <name evidence="2" type="ORF">LSAT_V11C400207960</name>
</gene>
<dbReference type="PANTHER" id="PTHR48475:SF2">
    <property type="entry name" value="RIBONUCLEASE H"/>
    <property type="match status" value="1"/>
</dbReference>
<dbReference type="AlphaFoldDB" id="A0A9R1XF41"/>
<sequence>MEGEVAYWTLHTDRASNKEGLGAGLILKSPNVDKVTYGPHFDFQRSNNEAENEAPFSRNALSKRDRSKNSGRFTRLLAGRKLFQRIL</sequence>